<evidence type="ECO:0000256" key="3">
    <source>
        <dbReference type="ARBA" id="ARBA00022630"/>
    </source>
</evidence>
<dbReference type="InterPro" id="IPR005101">
    <property type="entry name" value="Cryptochr/Photolyase_FAD-bd"/>
</dbReference>
<evidence type="ECO:0000313" key="9">
    <source>
        <dbReference type="EMBL" id="OCK43941.1"/>
    </source>
</evidence>
<feature type="domain" description="Photolyase/cryptochrome alpha/beta" evidence="8">
    <location>
        <begin position="6"/>
        <end position="139"/>
    </location>
</feature>
<dbReference type="Pfam" id="PF03441">
    <property type="entry name" value="FAD_binding_7"/>
    <property type="match status" value="1"/>
</dbReference>
<dbReference type="Pfam" id="PF00875">
    <property type="entry name" value="DNA_photolyase"/>
    <property type="match status" value="1"/>
</dbReference>
<feature type="binding site" evidence="6">
    <location>
        <begin position="283"/>
        <end position="290"/>
    </location>
    <ligand>
        <name>FAD</name>
        <dbReference type="ChEBI" id="CHEBI:57692"/>
    </ligand>
</feature>
<dbReference type="NCBIfam" id="TIGR02765">
    <property type="entry name" value="crypto_DASH"/>
    <property type="match status" value="1"/>
</dbReference>
<dbReference type="RefSeq" id="WP_068702816.1">
    <property type="nucleotide sequence ID" value="NZ_JAUOSW010000004.1"/>
</dbReference>
<dbReference type="AlphaFoldDB" id="A0A1B9Y2L1"/>
<dbReference type="GO" id="GO:0003677">
    <property type="term" value="F:DNA binding"/>
    <property type="evidence" value="ECO:0007669"/>
    <property type="project" value="TreeGrafter"/>
</dbReference>
<proteinExistence type="inferred from homology"/>
<dbReference type="EMBL" id="MAKX01000001">
    <property type="protein sequence ID" value="OCK43941.1"/>
    <property type="molecule type" value="Genomic_DNA"/>
</dbReference>
<dbReference type="InterPro" id="IPR006050">
    <property type="entry name" value="DNA_photolyase_N"/>
</dbReference>
<organism evidence="9 10">
    <name type="scientific">Tenacibaculum soleae</name>
    <dbReference type="NCBI Taxonomy" id="447689"/>
    <lineage>
        <taxon>Bacteria</taxon>
        <taxon>Pseudomonadati</taxon>
        <taxon>Bacteroidota</taxon>
        <taxon>Flavobacteriia</taxon>
        <taxon>Flavobacteriales</taxon>
        <taxon>Flavobacteriaceae</taxon>
        <taxon>Tenacibaculum</taxon>
    </lineage>
</organism>
<dbReference type="GO" id="GO:0000719">
    <property type="term" value="P:photoreactive repair"/>
    <property type="evidence" value="ECO:0007669"/>
    <property type="project" value="TreeGrafter"/>
</dbReference>
<dbReference type="PANTHER" id="PTHR11455:SF22">
    <property type="entry name" value="CRYPTOCHROME DASH"/>
    <property type="match status" value="1"/>
</dbReference>
<comment type="similarity">
    <text evidence="1 7">Belongs to the DNA photolyase class-1 family.</text>
</comment>
<evidence type="ECO:0000256" key="4">
    <source>
        <dbReference type="ARBA" id="ARBA00022827"/>
    </source>
</evidence>
<keyword evidence="10" id="KW-1185">Reference proteome</keyword>
<dbReference type="InterPro" id="IPR014133">
    <property type="entry name" value="Cry_DASH"/>
</dbReference>
<comment type="cofactor">
    <cofactor evidence="7">
        <name>(6R)-5,10-methylene-5,6,7,8-tetrahydrofolate</name>
        <dbReference type="ChEBI" id="CHEBI:15636"/>
    </cofactor>
    <text evidence="7">Binds 1 5,10-methenyltetrahydrofolate (MTHF) per subunit.</text>
</comment>
<dbReference type="PROSITE" id="PS51645">
    <property type="entry name" value="PHR_CRY_ALPHA_BETA"/>
    <property type="match status" value="1"/>
</dbReference>
<dbReference type="GO" id="GO:0071949">
    <property type="term" value="F:FAD binding"/>
    <property type="evidence" value="ECO:0007669"/>
    <property type="project" value="TreeGrafter"/>
</dbReference>
<keyword evidence="4 6" id="KW-0274">FAD</keyword>
<keyword evidence="3 6" id="KW-0285">Flavoprotein</keyword>
<dbReference type="Gene3D" id="1.10.579.10">
    <property type="entry name" value="DNA Cyclobutane Dipyrimidine Photolyase, subunit A, domain 3"/>
    <property type="match status" value="1"/>
</dbReference>
<protein>
    <recommendedName>
        <fullName evidence="2 7">Cryptochrome DASH</fullName>
    </recommendedName>
</protein>
<feature type="binding site" evidence="6">
    <location>
        <begin position="243"/>
        <end position="247"/>
    </location>
    <ligand>
        <name>FAD</name>
        <dbReference type="ChEBI" id="CHEBI:57692"/>
    </ligand>
</feature>
<dbReference type="PANTHER" id="PTHR11455">
    <property type="entry name" value="CRYPTOCHROME"/>
    <property type="match status" value="1"/>
</dbReference>
<comment type="function">
    <text evidence="7">May have a photoreceptor function.</text>
</comment>
<dbReference type="STRING" id="447689.BA195_04405"/>
<evidence type="ECO:0000259" key="8">
    <source>
        <dbReference type="PROSITE" id="PS51645"/>
    </source>
</evidence>
<sequence length="429" mass="50311">MQEKQECTLVWFRNDLRINNNELLKKAIATQKNIIAIYIFDDVLFEKQYSFVRTGKFRTSFLIETLIELEENLAIYNIPLLVFFKSIICELKKLKSRFLVKNIVLQEDSTFDERKTEKKVLKEFSEETQVLKVSNQYLYNPSQIDAVFKNGIPKSFSSFRKIVEKKLKVEKNVVYQIPEQKRLCVSNLKFPKTTHFKTPSFSAFPFKGGENEAIKRVKSYFFKTEAVLNYKQTRNQLLGANYSTKLSSWLANGSVSAKTIYWELKGFEESVGKNDSTYWVYLELLWRDFFKHTARYQGIKIFTLGGIQDKEILNSTKDALLIQSWIDGKTASDFVNANMIELKYTGFMSNRGRQNTASYFIHELNQDWRVGAAYFESILLDYDPHSNYGNWMYIAGVGNSAQQKKFDVVWQANTYDVNREFTNKWINFR</sequence>
<dbReference type="OrthoDB" id="9772484at2"/>
<dbReference type="GO" id="GO:0003904">
    <property type="term" value="F:deoxyribodipyrimidine photo-lyase activity"/>
    <property type="evidence" value="ECO:0007669"/>
    <property type="project" value="TreeGrafter"/>
</dbReference>
<comment type="caution">
    <text evidence="9">The sequence shown here is derived from an EMBL/GenBank/DDBJ whole genome shotgun (WGS) entry which is preliminary data.</text>
</comment>
<dbReference type="Proteomes" id="UP000093186">
    <property type="component" value="Unassembled WGS sequence"/>
</dbReference>
<comment type="cofactor">
    <cofactor evidence="6 7">
        <name>FAD</name>
        <dbReference type="ChEBI" id="CHEBI:57692"/>
    </cofactor>
    <text evidence="6 7">Binds 1 FAD per subunit.</text>
</comment>
<keyword evidence="5 7" id="KW-0157">Chromophore</keyword>
<dbReference type="InterPro" id="IPR036134">
    <property type="entry name" value="Crypto/Photolyase_FAD-like_sf"/>
</dbReference>
<name>A0A1B9Y2L1_9FLAO</name>
<evidence type="ECO:0000256" key="5">
    <source>
        <dbReference type="ARBA" id="ARBA00022991"/>
    </source>
</evidence>
<evidence type="ECO:0000256" key="7">
    <source>
        <dbReference type="RuleBase" id="RU367151"/>
    </source>
</evidence>
<feature type="binding site" evidence="6">
    <location>
        <position position="230"/>
    </location>
    <ligand>
        <name>FAD</name>
        <dbReference type="ChEBI" id="CHEBI:57692"/>
    </ligand>
</feature>
<dbReference type="Gene3D" id="1.25.40.80">
    <property type="match status" value="1"/>
</dbReference>
<dbReference type="InterPro" id="IPR014729">
    <property type="entry name" value="Rossmann-like_a/b/a_fold"/>
</dbReference>
<feature type="binding site" evidence="6">
    <location>
        <begin position="381"/>
        <end position="383"/>
    </location>
    <ligand>
        <name>FAD</name>
        <dbReference type="ChEBI" id="CHEBI:57692"/>
    </ligand>
</feature>
<dbReference type="Gene3D" id="3.40.50.620">
    <property type="entry name" value="HUPs"/>
    <property type="match status" value="1"/>
</dbReference>
<dbReference type="InterPro" id="IPR036155">
    <property type="entry name" value="Crypto/Photolyase_N_sf"/>
</dbReference>
<accession>A0A1B9Y2L1</accession>
<dbReference type="InterPro" id="IPR002081">
    <property type="entry name" value="Cryptochrome/DNA_photolyase_1"/>
</dbReference>
<gene>
    <name evidence="9" type="ORF">BA195_04405</name>
</gene>
<dbReference type="SUPFAM" id="SSF52425">
    <property type="entry name" value="Cryptochrome/photolyase, N-terminal domain"/>
    <property type="match status" value="1"/>
</dbReference>
<evidence type="ECO:0000313" key="10">
    <source>
        <dbReference type="Proteomes" id="UP000093186"/>
    </source>
</evidence>
<evidence type="ECO:0000256" key="1">
    <source>
        <dbReference type="ARBA" id="ARBA00005862"/>
    </source>
</evidence>
<dbReference type="SUPFAM" id="SSF48173">
    <property type="entry name" value="Cryptochrome/photolyase FAD-binding domain"/>
    <property type="match status" value="1"/>
</dbReference>
<evidence type="ECO:0000256" key="2">
    <source>
        <dbReference type="ARBA" id="ARBA00017881"/>
    </source>
</evidence>
<evidence type="ECO:0000256" key="6">
    <source>
        <dbReference type="PIRSR" id="PIRSR602081-1"/>
    </source>
</evidence>
<reference evidence="9 10" key="1">
    <citation type="submission" date="2016-06" db="EMBL/GenBank/DDBJ databases">
        <title>Draft Genome Sequence of Tenacibaculum soleae UCD-KL19.</title>
        <authorList>
            <person name="Eisen J.A."/>
            <person name="Coil D.A."/>
            <person name="Lujan K.M."/>
        </authorList>
    </citation>
    <scope>NUCLEOTIDE SEQUENCE [LARGE SCALE GENOMIC DNA]</scope>
    <source>
        <strain evidence="9 10">UCD-KL19</strain>
    </source>
</reference>